<dbReference type="EMBL" id="CP018889">
    <property type="protein sequence ID" value="AUI67495.2"/>
    <property type="molecule type" value="Genomic_DNA"/>
</dbReference>
<protein>
    <submittedName>
        <fullName evidence="2">Sulfotransferase</fullName>
    </submittedName>
</protein>
<accession>A0A2N9YAK6</accession>
<dbReference type="SUPFAM" id="SSF52540">
    <property type="entry name" value="P-loop containing nucleoside triphosphate hydrolases"/>
    <property type="match status" value="1"/>
</dbReference>
<dbReference type="Proteomes" id="UP000234271">
    <property type="component" value="Chromosome"/>
</dbReference>
<dbReference type="AlphaFoldDB" id="A0A2N9YAK6"/>
<dbReference type="PANTHER" id="PTHR12788:SF10">
    <property type="entry name" value="PROTEIN-TYROSINE SULFOTRANSFERASE"/>
    <property type="match status" value="1"/>
</dbReference>
<dbReference type="OrthoDB" id="1441538at2"/>
<keyword evidence="3" id="KW-1185">Reference proteome</keyword>
<organism evidence="2 3">
    <name type="scientific">Beggiatoa leptomitoformis</name>
    <dbReference type="NCBI Taxonomy" id="288004"/>
    <lineage>
        <taxon>Bacteria</taxon>
        <taxon>Pseudomonadati</taxon>
        <taxon>Pseudomonadota</taxon>
        <taxon>Gammaproteobacteria</taxon>
        <taxon>Thiotrichales</taxon>
        <taxon>Thiotrichaceae</taxon>
        <taxon>Beggiatoa</taxon>
    </lineage>
</organism>
<proteinExistence type="predicted"/>
<evidence type="ECO:0000313" key="3">
    <source>
        <dbReference type="Proteomes" id="UP000234271"/>
    </source>
</evidence>
<dbReference type="InterPro" id="IPR026634">
    <property type="entry name" value="TPST-like"/>
</dbReference>
<sequence length="442" mass="51848">MNNEPSFYKLPTTFDSRLFQADMIQHDFDILLTTLSQKAIPVDDWLTFTHHLQTLRERWINTIDIFGQRLEGELAYRDLVLRFHEQIAIFAKQWLLATEQTDADAIAVLDKLQHLCPVAITEIPKINKQFLERQRWKAKLKKMPTDIPYPVFERTIFIVSAPRSGSTLLYETLSQFKELWTINGESHDIIESIPTLHASYQHYESNCLYAEAATTEIIHALQQGFSRELQNAAGQYYLELPIEERPLTIRFLEKTPKNALRINFLKQAFPDALFIYLYRDPEENINSIMEGWRSRRFTAYRHLPLDWAYQEWSFLLPPHWRDLAGRALVDIAAYQWKASNDHIIQELLKLSPDSWRFIYYQDLLRHPQAIIQQLSHFMGLQWNTSIDDYVKKGLPLSKMTLSAPAPDKWRQNAEEILRVLPSLQTTREQIATIAKHSNALKP</sequence>
<evidence type="ECO:0000256" key="1">
    <source>
        <dbReference type="ARBA" id="ARBA00022679"/>
    </source>
</evidence>
<evidence type="ECO:0000313" key="2">
    <source>
        <dbReference type="EMBL" id="AUI67495.2"/>
    </source>
</evidence>
<dbReference type="InterPro" id="IPR027417">
    <property type="entry name" value="P-loop_NTPase"/>
</dbReference>
<dbReference type="RefSeq" id="WP_083991428.1">
    <property type="nucleotide sequence ID" value="NZ_CP012373.2"/>
</dbReference>
<dbReference type="GO" id="GO:0008476">
    <property type="term" value="F:protein-tyrosine sulfotransferase activity"/>
    <property type="evidence" value="ECO:0007669"/>
    <property type="project" value="InterPro"/>
</dbReference>
<reference evidence="3" key="1">
    <citation type="submission" date="2016-12" db="EMBL/GenBank/DDBJ databases">
        <title>Complete Genome Sequence of Beggiatoa leptomitiformis D-401.</title>
        <authorList>
            <person name="Fomenkov A."/>
            <person name="Vincze T."/>
            <person name="Grabovich M."/>
            <person name="Anton B.P."/>
            <person name="Dubinina G."/>
            <person name="Orlova M."/>
            <person name="Belousova E."/>
            <person name="Roberts R.J."/>
        </authorList>
    </citation>
    <scope>NUCLEOTIDE SEQUENCE [LARGE SCALE GENOMIC DNA]</scope>
    <source>
        <strain evidence="3">D-401</strain>
    </source>
</reference>
<dbReference type="PANTHER" id="PTHR12788">
    <property type="entry name" value="PROTEIN-TYROSINE SULFOTRANSFERASE 2"/>
    <property type="match status" value="1"/>
</dbReference>
<dbReference type="Gene3D" id="3.40.50.300">
    <property type="entry name" value="P-loop containing nucleotide triphosphate hydrolases"/>
    <property type="match status" value="1"/>
</dbReference>
<name>A0A2N9YAK6_9GAMM</name>
<dbReference type="Pfam" id="PF13469">
    <property type="entry name" value="Sulfotransfer_3"/>
    <property type="match status" value="1"/>
</dbReference>
<gene>
    <name evidence="2" type="ORF">BLE401_01480</name>
</gene>
<keyword evidence="1 2" id="KW-0808">Transferase</keyword>